<accession>A0A7D9IQK2</accession>
<dbReference type="GO" id="GO:0097228">
    <property type="term" value="C:sperm principal piece"/>
    <property type="evidence" value="ECO:0007669"/>
    <property type="project" value="TreeGrafter"/>
</dbReference>
<evidence type="ECO:0000256" key="1">
    <source>
        <dbReference type="ARBA" id="ARBA00010246"/>
    </source>
</evidence>
<dbReference type="GO" id="GO:0030317">
    <property type="term" value="P:flagellated sperm motility"/>
    <property type="evidence" value="ECO:0007669"/>
    <property type="project" value="TreeGrafter"/>
</dbReference>
<dbReference type="OrthoDB" id="6753017at2759"/>
<proteinExistence type="inferred from homology"/>
<dbReference type="PANTHER" id="PTHR33722">
    <property type="entry name" value="CATION CHANNEL SPERM-ASSOCIATED PROTEIN SUBUNIT DELTA-RELATED"/>
    <property type="match status" value="1"/>
</dbReference>
<evidence type="ECO:0000256" key="3">
    <source>
        <dbReference type="ARBA" id="ARBA00023180"/>
    </source>
</evidence>
<dbReference type="PANTHER" id="PTHR33722:SF4">
    <property type="entry name" value="CATION CHANNEL SPERM-ASSOCIATED PROTEIN SUBUNIT EPSILON-LIKE"/>
    <property type="match status" value="1"/>
</dbReference>
<gene>
    <name evidence="4" type="ORF">PACLA_8A013486</name>
</gene>
<name>A0A7D9IQK2_PARCT</name>
<feature type="non-terminal residue" evidence="4">
    <location>
        <position position="548"/>
    </location>
</feature>
<evidence type="ECO:0000313" key="5">
    <source>
        <dbReference type="Proteomes" id="UP001152795"/>
    </source>
</evidence>
<comment type="similarity">
    <text evidence="1">Belongs to the CATSPERD family.</text>
</comment>
<comment type="caution">
    <text evidence="4">The sequence shown here is derived from an EMBL/GenBank/DDBJ whole genome shotgun (WGS) entry which is preliminary data.</text>
</comment>
<dbReference type="Proteomes" id="UP001152795">
    <property type="component" value="Unassembled WGS sequence"/>
</dbReference>
<reference evidence="4" key="1">
    <citation type="submission" date="2020-04" db="EMBL/GenBank/DDBJ databases">
        <authorList>
            <person name="Alioto T."/>
            <person name="Alioto T."/>
            <person name="Gomez Garrido J."/>
        </authorList>
    </citation>
    <scope>NUCLEOTIDE SEQUENCE</scope>
    <source>
        <strain evidence="4">A484AB</strain>
    </source>
</reference>
<dbReference type="InterPro" id="IPR028751">
    <property type="entry name" value="CATSPERD/E"/>
</dbReference>
<protein>
    <submittedName>
        <fullName evidence="4">Uncharacterized protein</fullName>
    </submittedName>
</protein>
<organism evidence="4 5">
    <name type="scientific">Paramuricea clavata</name>
    <name type="common">Red gorgonian</name>
    <name type="synonym">Violescent sea-whip</name>
    <dbReference type="NCBI Taxonomy" id="317549"/>
    <lineage>
        <taxon>Eukaryota</taxon>
        <taxon>Metazoa</taxon>
        <taxon>Cnidaria</taxon>
        <taxon>Anthozoa</taxon>
        <taxon>Octocorallia</taxon>
        <taxon>Malacalcyonacea</taxon>
        <taxon>Plexauridae</taxon>
        <taxon>Paramuricea</taxon>
    </lineage>
</organism>
<dbReference type="AlphaFoldDB" id="A0A7D9IQK2"/>
<evidence type="ECO:0000313" key="4">
    <source>
        <dbReference type="EMBL" id="CAB4010879.1"/>
    </source>
</evidence>
<dbReference type="GO" id="GO:0036128">
    <property type="term" value="C:CatSper complex"/>
    <property type="evidence" value="ECO:0007669"/>
    <property type="project" value="InterPro"/>
</dbReference>
<dbReference type="EMBL" id="CACRXK020006942">
    <property type="protein sequence ID" value="CAB4010879.1"/>
    <property type="molecule type" value="Genomic_DNA"/>
</dbReference>
<keyword evidence="3" id="KW-0325">Glycoprotein</keyword>
<keyword evidence="5" id="KW-1185">Reference proteome</keyword>
<keyword evidence="2" id="KW-0732">Signal</keyword>
<dbReference type="PROSITE" id="PS51257">
    <property type="entry name" value="PROKAR_LIPOPROTEIN"/>
    <property type="match status" value="1"/>
</dbReference>
<evidence type="ECO:0000256" key="2">
    <source>
        <dbReference type="ARBA" id="ARBA00022729"/>
    </source>
</evidence>
<sequence length="548" mass="61500">MVAAKRTVCASTIKRRVDVKVSESLLFLHAVSGCDTTSRPHGIGKVGVLKKYAALAESAATFMASESSKVALETAGERALLIMYGIQVDDLKTARLQRFQTKVATAARYVPPEKLPPTSDAAQFHSHCVFSRYKHGKGTIFFLRSGDGTFNLKFQLWIRKTDEIEQNSTNPFPSEISKHITKLFYQIGQRPSVFAFVSHSSDEIEFVRQEVAFSANKSVWEVDLALETLELLKIKVDESTVGFLDCFIKATVFEIQDRKSSIAESLNVTENDCTPNVFIVVRKDHLLLTKDYFDTVLALTVPGHLITINPTGYKAVFTRQGNLVIHTGRETFIVDNNSSQIASAKGLPMNELEFSSYPWCHQDNLPHETIADTVLAWANQSFVYLSLNSTIGFLSVNVPSYFQDEGFRLLDVKINGICHCIFYLIESSTCPECNGSKVIGYTTQDYETNAWRNVTLLLEEQRFDNGLNWSFQFLPPNSLSMLLWNSRDVFYKSGKDETTIIITKKGSISSSGDESIVQVVTSNNGEYLVLYEDYSLFYGRIGVVYMIQ</sequence>
<dbReference type="GO" id="GO:0048240">
    <property type="term" value="P:sperm capacitation"/>
    <property type="evidence" value="ECO:0007669"/>
    <property type="project" value="TreeGrafter"/>
</dbReference>